<comment type="caution">
    <text evidence="1">The sequence shown here is derived from an EMBL/GenBank/DDBJ whole genome shotgun (WGS) entry which is preliminary data.</text>
</comment>
<dbReference type="EMBL" id="JAPFFF010000050">
    <property type="protein sequence ID" value="KAK8839930.1"/>
    <property type="molecule type" value="Genomic_DNA"/>
</dbReference>
<evidence type="ECO:0000313" key="2">
    <source>
        <dbReference type="Proteomes" id="UP001470230"/>
    </source>
</evidence>
<organism evidence="1 2">
    <name type="scientific">Tritrichomonas musculus</name>
    <dbReference type="NCBI Taxonomy" id="1915356"/>
    <lineage>
        <taxon>Eukaryota</taxon>
        <taxon>Metamonada</taxon>
        <taxon>Parabasalia</taxon>
        <taxon>Tritrichomonadida</taxon>
        <taxon>Tritrichomonadidae</taxon>
        <taxon>Tritrichomonas</taxon>
    </lineage>
</organism>
<dbReference type="Gene3D" id="3.80.10.10">
    <property type="entry name" value="Ribonuclease Inhibitor"/>
    <property type="match status" value="3"/>
</dbReference>
<accession>A0ABR2H378</accession>
<dbReference type="Pfam" id="PF13306">
    <property type="entry name" value="LRR_5"/>
    <property type="match status" value="2"/>
</dbReference>
<protein>
    <submittedName>
        <fullName evidence="1">Uncharacterized protein</fullName>
    </submittedName>
</protein>
<gene>
    <name evidence="1" type="ORF">M9Y10_031645</name>
</gene>
<dbReference type="InterPro" id="IPR053139">
    <property type="entry name" value="Surface_bspA-like"/>
</dbReference>
<dbReference type="SUPFAM" id="SSF48403">
    <property type="entry name" value="Ankyrin repeat"/>
    <property type="match status" value="1"/>
</dbReference>
<evidence type="ECO:0000313" key="1">
    <source>
        <dbReference type="EMBL" id="KAK8839930.1"/>
    </source>
</evidence>
<dbReference type="Gene3D" id="1.25.40.20">
    <property type="entry name" value="Ankyrin repeat-containing domain"/>
    <property type="match status" value="1"/>
</dbReference>
<dbReference type="Gene3D" id="3.40.50.12480">
    <property type="match status" value="1"/>
</dbReference>
<dbReference type="PANTHER" id="PTHR45661:SF3">
    <property type="entry name" value="IG-LIKE DOMAIN-CONTAINING PROTEIN"/>
    <property type="match status" value="1"/>
</dbReference>
<dbReference type="InterPro" id="IPR026906">
    <property type="entry name" value="LRR_5"/>
</dbReference>
<reference evidence="1 2" key="1">
    <citation type="submission" date="2024-04" db="EMBL/GenBank/DDBJ databases">
        <title>Tritrichomonas musculus Genome.</title>
        <authorList>
            <person name="Alves-Ferreira E."/>
            <person name="Grigg M."/>
            <person name="Lorenzi H."/>
            <person name="Galac M."/>
        </authorList>
    </citation>
    <scope>NUCLEOTIDE SEQUENCE [LARGE SCALE GENOMIC DNA]</scope>
    <source>
        <strain evidence="1 2">EAF2021</strain>
    </source>
</reference>
<dbReference type="SUPFAM" id="SSF52058">
    <property type="entry name" value="L domain-like"/>
    <property type="match status" value="3"/>
</dbReference>
<dbReference type="Proteomes" id="UP001470230">
    <property type="component" value="Unassembled WGS sequence"/>
</dbReference>
<proteinExistence type="predicted"/>
<sequence>MSIEAFVEKQRKIQRILLDYFDDTTEYQDTVQQLDLYQCSKNTYDFKIVLYLIVNISNNHQRIGSFFSKIDKILQFYKRDILQYFTNSEIFHIFRRNKRIVLFLIEEKILILDEDISKSMKRYPHYIDYFSPEFGNDLKEHEITIFERNRKEGENDNYICKLIRKDLVVDFITYVNQANIPLSAKIKPSVFETNAFLLKKEAALIEYSAFFGSIQIFQYLLKNNAEMKSDLWSYAIHGRNPEIIFLLEENKVVHDDKIIKESIKCHHNEITEYFLDNAIEKEYSCDTFAIKYYNFEFFPKSLESKSLFYYLCKYDYYFLVETLLNSTDIFINYFEPEKLELPLILESRSIIPFKCDLFRNLIGKNSIHAAAKRKNLDVLELLLSQDGIKTNNFCFFNCNEIEKIIIPSSVTSVGDFVFNRCSSLREITIPSSITSIGYSAFRGCSSLIQITIPSSVTSIGECSFNECSSLREITIPSSVTSIGDYAFSGCSSLIQITIPSSVTSIKDYTFNECSSLIQIAIPSSVTSIGNYAFNRCSSLREIAIPSSVTSIGNYTFNECSSLREIAIPSSVTSIGNYTFNECSSLIQIAIPSSVTSIGDYAFSGCSSLTQITIPSSVTLIGDYAFSGCSSLTQIAIPSSVTSIGYSTFSGCSSLTRITIPSSIKYIMSRAFKKCTSLTEITFEDKISLETLDEYVFFKCSSLTKVNFPTSLKSIKRGSFAGCSSLSKISIPSSVIEIGEFAFNGCKSLRDIILPDSLCQIRKCSFKKCESLERIIIPSSISMIESYTFFSCSSLREVVILPTNATIDVLAFPSHTLVIQLIH</sequence>
<dbReference type="InterPro" id="IPR036770">
    <property type="entry name" value="Ankyrin_rpt-contain_sf"/>
</dbReference>
<dbReference type="InterPro" id="IPR032675">
    <property type="entry name" value="LRR_dom_sf"/>
</dbReference>
<dbReference type="PANTHER" id="PTHR45661">
    <property type="entry name" value="SURFACE ANTIGEN"/>
    <property type="match status" value="1"/>
</dbReference>
<name>A0ABR2H378_9EUKA</name>
<keyword evidence="2" id="KW-1185">Reference proteome</keyword>